<dbReference type="EMBL" id="LR739235">
    <property type="protein sequence ID" value="VZR97750.1"/>
    <property type="molecule type" value="Genomic_DNA"/>
</dbReference>
<feature type="binding site" evidence="1">
    <location>
        <begin position="130"/>
        <end position="138"/>
    </location>
    <ligand>
        <name>ATP</name>
        <dbReference type="ChEBI" id="CHEBI:30616"/>
    </ligand>
</feature>
<feature type="binding site" evidence="1">
    <location>
        <position position="54"/>
    </location>
    <ligand>
        <name>substrate</name>
    </ligand>
</feature>
<dbReference type="Gene3D" id="3.40.50.10420">
    <property type="entry name" value="NagB/RpiA/CoA transferase-like"/>
    <property type="match status" value="1"/>
</dbReference>
<dbReference type="GO" id="GO:0035999">
    <property type="term" value="P:tetrahydrofolate interconversion"/>
    <property type="evidence" value="ECO:0007669"/>
    <property type="project" value="TreeGrafter"/>
</dbReference>
<keyword evidence="2" id="KW-0460">Magnesium</keyword>
<comment type="catalytic activity">
    <reaction evidence="2">
        <text>(6S)-5-formyl-5,6,7,8-tetrahydrofolate + ATP = (6R)-5,10-methenyltetrahydrofolate + ADP + phosphate</text>
        <dbReference type="Rhea" id="RHEA:10488"/>
        <dbReference type="ChEBI" id="CHEBI:30616"/>
        <dbReference type="ChEBI" id="CHEBI:43474"/>
        <dbReference type="ChEBI" id="CHEBI:57455"/>
        <dbReference type="ChEBI" id="CHEBI:57457"/>
        <dbReference type="ChEBI" id="CHEBI:456216"/>
        <dbReference type="EC" id="6.3.3.2"/>
    </reaction>
</comment>
<keyword evidence="1 2" id="KW-0547">Nucleotide-binding</keyword>
<dbReference type="AlphaFoldDB" id="A0A654IIN9"/>
<dbReference type="SUPFAM" id="SSF100950">
    <property type="entry name" value="NagB/RpiA/CoA transferase-like"/>
    <property type="match status" value="1"/>
</dbReference>
<name>A0A654IIN9_9MOLU</name>
<keyword evidence="3" id="KW-0436">Ligase</keyword>
<reference evidence="3" key="1">
    <citation type="submission" date="2019-11" db="EMBL/GenBank/DDBJ databases">
        <authorList>
            <person name="Falquet L."/>
            <person name="Falquet L."/>
        </authorList>
    </citation>
    <scope>NUCLEOTIDE SEQUENCE</scope>
    <source>
        <strain evidence="3">8756-13</strain>
    </source>
</reference>
<dbReference type="PANTHER" id="PTHR23407">
    <property type="entry name" value="ATPASE INHIBITOR/5-FORMYLTETRAHYDROFOLATE CYCLO-LIGASE"/>
    <property type="match status" value="1"/>
</dbReference>
<dbReference type="GO" id="GO:0005524">
    <property type="term" value="F:ATP binding"/>
    <property type="evidence" value="ECO:0007669"/>
    <property type="project" value="UniProtKB-KW"/>
</dbReference>
<comment type="cofactor">
    <cofactor evidence="2">
        <name>Mg(2+)</name>
        <dbReference type="ChEBI" id="CHEBI:18420"/>
    </cofactor>
</comment>
<dbReference type="InterPro" id="IPR037171">
    <property type="entry name" value="NagB/RpiA_transferase-like"/>
</dbReference>
<sequence>MNKILLRKQLLEKRKNFDLDYITSSNLIITNKVIDFIKQHKFTKICIFLSTKYEVQTINIINWCFKNNILVYVPKILNDNNMNMVLLDNSYLNNYNKFNILEPTSNIVASLDQIDCIFTPLVGFDKNLNRIGMGKGFYDKFFSLNNFSYLKVGICFDKQKVDQILTQSNDIKLDYIITENNIYK</sequence>
<dbReference type="InterPro" id="IPR024185">
    <property type="entry name" value="FTHF_cligase-like_sf"/>
</dbReference>
<feature type="binding site" evidence="1">
    <location>
        <position position="49"/>
    </location>
    <ligand>
        <name>substrate</name>
    </ligand>
</feature>
<gene>
    <name evidence="3" type="ORF">MF5295_00461</name>
</gene>
<evidence type="ECO:0000256" key="2">
    <source>
        <dbReference type="RuleBase" id="RU361279"/>
    </source>
</evidence>
<dbReference type="GO" id="GO:0046872">
    <property type="term" value="F:metal ion binding"/>
    <property type="evidence" value="ECO:0007669"/>
    <property type="project" value="UniProtKB-KW"/>
</dbReference>
<dbReference type="GO" id="GO:0009396">
    <property type="term" value="P:folic acid-containing compound biosynthetic process"/>
    <property type="evidence" value="ECO:0007669"/>
    <property type="project" value="TreeGrafter"/>
</dbReference>
<keyword evidence="2" id="KW-0479">Metal-binding</keyword>
<organism evidence="3">
    <name type="scientific">Mycoplasma feriruminatoris</name>
    <dbReference type="NCBI Taxonomy" id="1179777"/>
    <lineage>
        <taxon>Bacteria</taxon>
        <taxon>Bacillati</taxon>
        <taxon>Mycoplasmatota</taxon>
        <taxon>Mollicutes</taxon>
        <taxon>Mycoplasmataceae</taxon>
        <taxon>Mycoplasma</taxon>
    </lineage>
</organism>
<evidence type="ECO:0000313" key="3">
    <source>
        <dbReference type="EMBL" id="VZR97750.1"/>
    </source>
</evidence>
<dbReference type="InterPro" id="IPR002698">
    <property type="entry name" value="FTHF_cligase"/>
</dbReference>
<keyword evidence="1 2" id="KW-0067">ATP-binding</keyword>
<dbReference type="Pfam" id="PF01812">
    <property type="entry name" value="5-FTHF_cyc-lig"/>
    <property type="match status" value="1"/>
</dbReference>
<evidence type="ECO:0000256" key="1">
    <source>
        <dbReference type="PIRSR" id="PIRSR006806-1"/>
    </source>
</evidence>
<protein>
    <recommendedName>
        <fullName evidence="2">5-formyltetrahydrofolate cyclo-ligase</fullName>
        <ecNumber evidence="2">6.3.3.2</ecNumber>
    </recommendedName>
</protein>
<feature type="binding site" evidence="1">
    <location>
        <begin position="3"/>
        <end position="7"/>
    </location>
    <ligand>
        <name>ATP</name>
        <dbReference type="ChEBI" id="CHEBI:30616"/>
    </ligand>
</feature>
<accession>A0A654IIN9</accession>
<dbReference type="EC" id="6.3.3.2" evidence="2"/>
<dbReference type="NCBIfam" id="TIGR02727">
    <property type="entry name" value="MTHFS_bact"/>
    <property type="match status" value="1"/>
</dbReference>
<dbReference type="PIRSF" id="PIRSF006806">
    <property type="entry name" value="FTHF_cligase"/>
    <property type="match status" value="1"/>
</dbReference>
<comment type="similarity">
    <text evidence="2">Belongs to the 5-formyltetrahydrofolate cyclo-ligase family.</text>
</comment>
<dbReference type="PANTHER" id="PTHR23407:SF11">
    <property type="entry name" value="CHROMOSOME UNDETERMINED SCAFFOLD_24, WHOLE GENOME SHOTGUN SEQUENCE"/>
    <property type="match status" value="1"/>
</dbReference>
<proteinExistence type="inferred from homology"/>
<dbReference type="GO" id="GO:0030272">
    <property type="term" value="F:5-formyltetrahydrofolate cyclo-ligase activity"/>
    <property type="evidence" value="ECO:0007669"/>
    <property type="project" value="UniProtKB-EC"/>
</dbReference>